<proteinExistence type="predicted"/>
<evidence type="ECO:0000256" key="1">
    <source>
        <dbReference type="SAM" id="MobiDB-lite"/>
    </source>
</evidence>
<sequence length="206" mass="22783">MSEALVADDCPNVPSQLPSCQVQQPHGVLVEHASVENSGIFGETPLKNSLESPWSLFVPGHPTDTDITLADVEGYVTIPGERSYDALWLMNQLSEQSASTYANARESERRVLDFRDCVSPKKGEQNPRHSSSPLTFERNEKDDDGDRVVHDKVSTLCDKVVLEDKLDLVGCDDLGDEFCDLLNDDFLNSLDSPVLDDDIAKLVLCF</sequence>
<dbReference type="GO" id="GO:0003677">
    <property type="term" value="F:DNA binding"/>
    <property type="evidence" value="ECO:0007669"/>
    <property type="project" value="UniProtKB-KW"/>
</dbReference>
<protein>
    <submittedName>
        <fullName evidence="2">Homeodomain-like protein</fullName>
    </submittedName>
</protein>
<name>A0A2U1NEL6_ARTAN</name>
<dbReference type="Proteomes" id="UP000245207">
    <property type="component" value="Unassembled WGS sequence"/>
</dbReference>
<comment type="caution">
    <text evidence="2">The sequence shown here is derived from an EMBL/GenBank/DDBJ whole genome shotgun (WGS) entry which is preliminary data.</text>
</comment>
<evidence type="ECO:0000313" key="3">
    <source>
        <dbReference type="Proteomes" id="UP000245207"/>
    </source>
</evidence>
<evidence type="ECO:0000313" key="2">
    <source>
        <dbReference type="EMBL" id="PWA71900.1"/>
    </source>
</evidence>
<reference evidence="2 3" key="1">
    <citation type="journal article" date="2018" name="Mol. Plant">
        <title>The genome of Artemisia annua provides insight into the evolution of Asteraceae family and artemisinin biosynthesis.</title>
        <authorList>
            <person name="Shen Q."/>
            <person name="Zhang L."/>
            <person name="Liao Z."/>
            <person name="Wang S."/>
            <person name="Yan T."/>
            <person name="Shi P."/>
            <person name="Liu M."/>
            <person name="Fu X."/>
            <person name="Pan Q."/>
            <person name="Wang Y."/>
            <person name="Lv Z."/>
            <person name="Lu X."/>
            <person name="Zhang F."/>
            <person name="Jiang W."/>
            <person name="Ma Y."/>
            <person name="Chen M."/>
            <person name="Hao X."/>
            <person name="Li L."/>
            <person name="Tang Y."/>
            <person name="Lv G."/>
            <person name="Zhou Y."/>
            <person name="Sun X."/>
            <person name="Brodelius P.E."/>
            <person name="Rose J.K.C."/>
            <person name="Tang K."/>
        </authorList>
    </citation>
    <scope>NUCLEOTIDE SEQUENCE [LARGE SCALE GENOMIC DNA]</scope>
    <source>
        <strain evidence="3">cv. Huhao1</strain>
        <tissue evidence="2">Leaf</tissue>
    </source>
</reference>
<accession>A0A2U1NEL6</accession>
<dbReference type="OrthoDB" id="1706695at2759"/>
<dbReference type="AlphaFoldDB" id="A0A2U1NEL6"/>
<dbReference type="STRING" id="35608.A0A2U1NEL6"/>
<keyword evidence="2" id="KW-0371">Homeobox</keyword>
<keyword evidence="2" id="KW-0238">DNA-binding</keyword>
<feature type="region of interest" description="Disordered" evidence="1">
    <location>
        <begin position="119"/>
        <end position="147"/>
    </location>
</feature>
<feature type="compositionally biased region" description="Basic and acidic residues" evidence="1">
    <location>
        <begin position="137"/>
        <end position="147"/>
    </location>
</feature>
<organism evidence="2 3">
    <name type="scientific">Artemisia annua</name>
    <name type="common">Sweet wormwood</name>
    <dbReference type="NCBI Taxonomy" id="35608"/>
    <lineage>
        <taxon>Eukaryota</taxon>
        <taxon>Viridiplantae</taxon>
        <taxon>Streptophyta</taxon>
        <taxon>Embryophyta</taxon>
        <taxon>Tracheophyta</taxon>
        <taxon>Spermatophyta</taxon>
        <taxon>Magnoliopsida</taxon>
        <taxon>eudicotyledons</taxon>
        <taxon>Gunneridae</taxon>
        <taxon>Pentapetalae</taxon>
        <taxon>asterids</taxon>
        <taxon>campanulids</taxon>
        <taxon>Asterales</taxon>
        <taxon>Asteraceae</taxon>
        <taxon>Asteroideae</taxon>
        <taxon>Anthemideae</taxon>
        <taxon>Artemisiinae</taxon>
        <taxon>Artemisia</taxon>
    </lineage>
</organism>
<dbReference type="EMBL" id="PKPP01003003">
    <property type="protein sequence ID" value="PWA71900.1"/>
    <property type="molecule type" value="Genomic_DNA"/>
</dbReference>
<keyword evidence="3" id="KW-1185">Reference proteome</keyword>
<gene>
    <name evidence="2" type="ORF">CTI12_AA274810</name>
</gene>